<proteinExistence type="predicted"/>
<organism evidence="1 2">
    <name type="scientific">Croceicoccus marinus</name>
    <dbReference type="NCBI Taxonomy" id="450378"/>
    <lineage>
        <taxon>Bacteria</taxon>
        <taxon>Pseudomonadati</taxon>
        <taxon>Pseudomonadota</taxon>
        <taxon>Alphaproteobacteria</taxon>
        <taxon>Sphingomonadales</taxon>
        <taxon>Erythrobacteraceae</taxon>
        <taxon>Croceicoccus</taxon>
    </lineage>
</organism>
<sequence>MQETTRKDRENELRQLIAKVTGQPNRSWTEERKRIAVLQTQLASEHAAA</sequence>
<accession>A0A7G6VXI5</accession>
<name>A0A7G6VXI5_9SPHN</name>
<gene>
    <name evidence="1" type="ORF">H4O24_07665</name>
</gene>
<reference evidence="1 2" key="1">
    <citation type="submission" date="2020-08" db="EMBL/GenBank/DDBJ databases">
        <authorList>
            <person name="Liu G."/>
            <person name="Sun C."/>
        </authorList>
    </citation>
    <scope>NUCLEOTIDE SEQUENCE [LARGE SCALE GENOMIC DNA]</scope>
    <source>
        <strain evidence="1 2">OT19</strain>
    </source>
</reference>
<evidence type="ECO:0000313" key="2">
    <source>
        <dbReference type="Proteomes" id="UP000515297"/>
    </source>
</evidence>
<dbReference type="Proteomes" id="UP000515297">
    <property type="component" value="Chromosome"/>
</dbReference>
<dbReference type="AlphaFoldDB" id="A0A7G6VXI5"/>
<dbReference type="EMBL" id="CP060052">
    <property type="protein sequence ID" value="QNE06450.1"/>
    <property type="molecule type" value="Genomic_DNA"/>
</dbReference>
<dbReference type="RefSeq" id="WP_185885441.1">
    <property type="nucleotide sequence ID" value="NZ_CP060052.1"/>
</dbReference>
<evidence type="ECO:0000313" key="1">
    <source>
        <dbReference type="EMBL" id="QNE06450.1"/>
    </source>
</evidence>
<protein>
    <submittedName>
        <fullName evidence="1">Uncharacterized protein</fullName>
    </submittedName>
</protein>